<dbReference type="PANTHER" id="PTHR36509:SF2">
    <property type="entry name" value="BLL3101 PROTEIN"/>
    <property type="match status" value="1"/>
</dbReference>
<evidence type="ECO:0000259" key="3">
    <source>
        <dbReference type="Pfam" id="PF06863"/>
    </source>
</evidence>
<accession>A0ABT8S0Z0</accession>
<dbReference type="Proteomes" id="UP001169027">
    <property type="component" value="Unassembled WGS sequence"/>
</dbReference>
<evidence type="ECO:0000313" key="4">
    <source>
        <dbReference type="EMBL" id="MDO1532586.1"/>
    </source>
</evidence>
<dbReference type="SUPFAM" id="SSF160935">
    <property type="entry name" value="VPA0735-like"/>
    <property type="match status" value="1"/>
</dbReference>
<feature type="domain" description="DUF1214" evidence="2">
    <location>
        <begin position="371"/>
        <end position="477"/>
    </location>
</feature>
<proteinExistence type="predicted"/>
<name>A0ABT8S0Z0_9BURK</name>
<dbReference type="RefSeq" id="WP_301807426.1">
    <property type="nucleotide sequence ID" value="NZ_JAUJZH010000005.1"/>
</dbReference>
<dbReference type="Gene3D" id="2.60.120.600">
    <property type="entry name" value="Domain of unknown function DUF1214, C-terminal domain"/>
    <property type="match status" value="1"/>
</dbReference>
<protein>
    <submittedName>
        <fullName evidence="4">DUF1254 domain-containing protein</fullName>
    </submittedName>
</protein>
<evidence type="ECO:0000313" key="5">
    <source>
        <dbReference type="Proteomes" id="UP001169027"/>
    </source>
</evidence>
<dbReference type="PROSITE" id="PS51318">
    <property type="entry name" value="TAT"/>
    <property type="match status" value="1"/>
</dbReference>
<reference evidence="4" key="1">
    <citation type="submission" date="2023-06" db="EMBL/GenBank/DDBJ databases">
        <authorList>
            <person name="Jiang Y."/>
            <person name="Liu Q."/>
        </authorList>
    </citation>
    <scope>NUCLEOTIDE SEQUENCE</scope>
    <source>
        <strain evidence="4">CGMCC 1.12090</strain>
    </source>
</reference>
<sequence>MKNNTTRRDAVLTMTLGALGAWVPGAHAADGLLVDAKEALEEGVAEVETDVKARQARDLAIEAYIYAYPLVTMELTRRSLTNVAAPDDSKAPMGQFLKLRGYPAVDNHAVTAPNADTLYTIIWLDVTKEPWVISTPDMKGRFFLLPMLDGWTNVFEVPGKRTTGTGAQKFAITGPGWKGTLPAGVKQYKSPTGMVWMLGRIYCTGTPEDYAAVHALQDEMTAVPLSSYGKSFTPPPGTVDPSIDSKTAVREQVNAMDAASYFALFAQLLKTNPPAAADAPMVAKLAKIGIVPGKDFDASKLDASVQKGLSKSPKPAQAKIMGWMKKGLLSGDLKLKNGWTFTTKTGLYGTNYIQRALITAIGLGANRPQDAVYPTSTGPDILQKYHGSKKYVLRFPKGQLPPVNGFWSLTMYDTDYFFVPNPINRYTVSQRNQLKANADGSVDLYIQNESPGADKEGNWLPAPKEGFILMMRLYWPKDTPPSLLDGSWTIPRVKPV</sequence>
<dbReference type="EMBL" id="JAUKVY010000005">
    <property type="protein sequence ID" value="MDO1532586.1"/>
    <property type="molecule type" value="Genomic_DNA"/>
</dbReference>
<dbReference type="InterPro" id="IPR037049">
    <property type="entry name" value="DUF1214_C_sf"/>
</dbReference>
<dbReference type="Gene3D" id="1.10.3360.10">
    <property type="entry name" value="VPA0735-like domain"/>
    <property type="match status" value="1"/>
</dbReference>
<dbReference type="InterPro" id="IPR037050">
    <property type="entry name" value="DUF1254_sf"/>
</dbReference>
<keyword evidence="1" id="KW-0732">Signal</keyword>
<feature type="signal peptide" evidence="1">
    <location>
        <begin position="1"/>
        <end position="28"/>
    </location>
</feature>
<dbReference type="InterPro" id="IPR006311">
    <property type="entry name" value="TAT_signal"/>
</dbReference>
<organism evidence="4 5">
    <name type="scientific">Variovorax ginsengisoli</name>
    <dbReference type="NCBI Taxonomy" id="363844"/>
    <lineage>
        <taxon>Bacteria</taxon>
        <taxon>Pseudomonadati</taxon>
        <taxon>Pseudomonadota</taxon>
        <taxon>Betaproteobacteria</taxon>
        <taxon>Burkholderiales</taxon>
        <taxon>Comamonadaceae</taxon>
        <taxon>Variovorax</taxon>
    </lineage>
</organism>
<dbReference type="Pfam" id="PF06863">
    <property type="entry name" value="DUF1254"/>
    <property type="match status" value="1"/>
</dbReference>
<dbReference type="InterPro" id="IPR010679">
    <property type="entry name" value="DUF1254"/>
</dbReference>
<dbReference type="InterPro" id="IPR010621">
    <property type="entry name" value="DUF1214"/>
</dbReference>
<dbReference type="Gene3D" id="2.60.40.1610">
    <property type="entry name" value="Domain of unknown function DUF1254"/>
    <property type="match status" value="1"/>
</dbReference>
<feature type="domain" description="DUF1254" evidence="3">
    <location>
        <begin position="94"/>
        <end position="223"/>
    </location>
</feature>
<gene>
    <name evidence="4" type="ORF">Q2T77_09835</name>
</gene>
<comment type="caution">
    <text evidence="4">The sequence shown here is derived from an EMBL/GenBank/DDBJ whole genome shotgun (WGS) entry which is preliminary data.</text>
</comment>
<evidence type="ECO:0000256" key="1">
    <source>
        <dbReference type="SAM" id="SignalP"/>
    </source>
</evidence>
<dbReference type="Pfam" id="PF06742">
    <property type="entry name" value="DUF1214"/>
    <property type="match status" value="1"/>
</dbReference>
<dbReference type="PANTHER" id="PTHR36509">
    <property type="entry name" value="BLL3101 PROTEIN"/>
    <property type="match status" value="1"/>
</dbReference>
<evidence type="ECO:0000259" key="2">
    <source>
        <dbReference type="Pfam" id="PF06742"/>
    </source>
</evidence>
<feature type="chain" id="PRO_5047256970" evidence="1">
    <location>
        <begin position="29"/>
        <end position="496"/>
    </location>
</feature>
<keyword evidence="5" id="KW-1185">Reference proteome</keyword>